<reference evidence="2 3" key="1">
    <citation type="journal article" date="2019" name="Nat. Ecol. Evol.">
        <title>Megaphylogeny resolves global patterns of mushroom evolution.</title>
        <authorList>
            <person name="Varga T."/>
            <person name="Krizsan K."/>
            <person name="Foldi C."/>
            <person name="Dima B."/>
            <person name="Sanchez-Garcia M."/>
            <person name="Sanchez-Ramirez S."/>
            <person name="Szollosi G.J."/>
            <person name="Szarkandi J.G."/>
            <person name="Papp V."/>
            <person name="Albert L."/>
            <person name="Andreopoulos W."/>
            <person name="Angelini C."/>
            <person name="Antonin V."/>
            <person name="Barry K.W."/>
            <person name="Bougher N.L."/>
            <person name="Buchanan P."/>
            <person name="Buyck B."/>
            <person name="Bense V."/>
            <person name="Catcheside P."/>
            <person name="Chovatia M."/>
            <person name="Cooper J."/>
            <person name="Damon W."/>
            <person name="Desjardin D."/>
            <person name="Finy P."/>
            <person name="Geml J."/>
            <person name="Haridas S."/>
            <person name="Hughes K."/>
            <person name="Justo A."/>
            <person name="Karasinski D."/>
            <person name="Kautmanova I."/>
            <person name="Kiss B."/>
            <person name="Kocsube S."/>
            <person name="Kotiranta H."/>
            <person name="LaButti K.M."/>
            <person name="Lechner B.E."/>
            <person name="Liimatainen K."/>
            <person name="Lipzen A."/>
            <person name="Lukacs Z."/>
            <person name="Mihaltcheva S."/>
            <person name="Morgado L.N."/>
            <person name="Niskanen T."/>
            <person name="Noordeloos M.E."/>
            <person name="Ohm R.A."/>
            <person name="Ortiz-Santana B."/>
            <person name="Ovrebo C."/>
            <person name="Racz N."/>
            <person name="Riley R."/>
            <person name="Savchenko A."/>
            <person name="Shiryaev A."/>
            <person name="Soop K."/>
            <person name="Spirin V."/>
            <person name="Szebenyi C."/>
            <person name="Tomsovsky M."/>
            <person name="Tulloss R.E."/>
            <person name="Uehling J."/>
            <person name="Grigoriev I.V."/>
            <person name="Vagvolgyi C."/>
            <person name="Papp T."/>
            <person name="Martin F.M."/>
            <person name="Miettinen O."/>
            <person name="Hibbett D.S."/>
            <person name="Nagy L.G."/>
        </authorList>
    </citation>
    <scope>NUCLEOTIDE SEQUENCE [LARGE SCALE GENOMIC DNA]</scope>
    <source>
        <strain evidence="2 3">CBS 309.79</strain>
    </source>
</reference>
<accession>A0A5C3QP32</accession>
<gene>
    <name evidence="2" type="ORF">BDV98DRAFT_119970</name>
</gene>
<dbReference type="Proteomes" id="UP000305067">
    <property type="component" value="Unassembled WGS sequence"/>
</dbReference>
<name>A0A5C3QP32_9AGAR</name>
<feature type="compositionally biased region" description="Basic residues" evidence="1">
    <location>
        <begin position="1"/>
        <end position="10"/>
    </location>
</feature>
<keyword evidence="3" id="KW-1185">Reference proteome</keyword>
<proteinExistence type="predicted"/>
<evidence type="ECO:0000256" key="1">
    <source>
        <dbReference type="SAM" id="MobiDB-lite"/>
    </source>
</evidence>
<protein>
    <submittedName>
        <fullName evidence="2">Uncharacterized protein</fullName>
    </submittedName>
</protein>
<organism evidence="2 3">
    <name type="scientific">Pterulicium gracile</name>
    <dbReference type="NCBI Taxonomy" id="1884261"/>
    <lineage>
        <taxon>Eukaryota</taxon>
        <taxon>Fungi</taxon>
        <taxon>Dikarya</taxon>
        <taxon>Basidiomycota</taxon>
        <taxon>Agaricomycotina</taxon>
        <taxon>Agaricomycetes</taxon>
        <taxon>Agaricomycetidae</taxon>
        <taxon>Agaricales</taxon>
        <taxon>Pleurotineae</taxon>
        <taxon>Pterulaceae</taxon>
        <taxon>Pterulicium</taxon>
    </lineage>
</organism>
<sequence>MPGKRSRRPYRSTSSMSPRSQDPSRSGSQWQKPQKLNRENTPKFTLNVNARTFPSSRQPIRFTLTHLKMPVSAHLDDARTP</sequence>
<evidence type="ECO:0000313" key="2">
    <source>
        <dbReference type="EMBL" id="TFL00114.1"/>
    </source>
</evidence>
<evidence type="ECO:0000313" key="3">
    <source>
        <dbReference type="Proteomes" id="UP000305067"/>
    </source>
</evidence>
<feature type="compositionally biased region" description="Polar residues" evidence="1">
    <location>
        <begin position="11"/>
        <end position="34"/>
    </location>
</feature>
<feature type="region of interest" description="Disordered" evidence="1">
    <location>
        <begin position="1"/>
        <end position="57"/>
    </location>
</feature>
<dbReference type="EMBL" id="ML178830">
    <property type="protein sequence ID" value="TFL00114.1"/>
    <property type="molecule type" value="Genomic_DNA"/>
</dbReference>
<dbReference type="AlphaFoldDB" id="A0A5C3QP32"/>
<feature type="compositionally biased region" description="Polar residues" evidence="1">
    <location>
        <begin position="42"/>
        <end position="57"/>
    </location>
</feature>